<dbReference type="InterPro" id="IPR036087">
    <property type="entry name" value="Nict_dMeBzImd_PRibTrfase_sf"/>
</dbReference>
<dbReference type="PANTHER" id="PTHR38811">
    <property type="match status" value="1"/>
</dbReference>
<evidence type="ECO:0000313" key="1">
    <source>
        <dbReference type="EMBL" id="SDJ78066.1"/>
    </source>
</evidence>
<dbReference type="GO" id="GO:0008939">
    <property type="term" value="F:nicotinate-nucleotide-dimethylbenzimidazole phosphoribosyltransferase activity"/>
    <property type="evidence" value="ECO:0007669"/>
    <property type="project" value="InterPro"/>
</dbReference>
<dbReference type="InterPro" id="IPR002805">
    <property type="entry name" value="Nict_dMeBzImd_PRibTrfase_arc"/>
</dbReference>
<organism evidence="1 2">
    <name type="scientific">Ferrimonas sediminum</name>
    <dbReference type="NCBI Taxonomy" id="718193"/>
    <lineage>
        <taxon>Bacteria</taxon>
        <taxon>Pseudomonadati</taxon>
        <taxon>Pseudomonadota</taxon>
        <taxon>Gammaproteobacteria</taxon>
        <taxon>Alteromonadales</taxon>
        <taxon>Ferrimonadaceae</taxon>
        <taxon>Ferrimonas</taxon>
    </lineage>
</organism>
<protein>
    <submittedName>
        <fullName evidence="1">NaMN:DMB phosphoribosyltransferase</fullName>
    </submittedName>
</protein>
<dbReference type="SUPFAM" id="SSF52733">
    <property type="entry name" value="Nicotinate mononucleotide:5,6-dimethylbenzimidazole phosphoribosyltransferase (CobT)"/>
    <property type="match status" value="1"/>
</dbReference>
<dbReference type="Gene3D" id="3.40.50.10210">
    <property type="match status" value="1"/>
</dbReference>
<dbReference type="AlphaFoldDB" id="A0A1G8WIX4"/>
<reference evidence="2" key="1">
    <citation type="submission" date="2016-10" db="EMBL/GenBank/DDBJ databases">
        <authorList>
            <person name="Varghese N."/>
            <person name="Submissions S."/>
        </authorList>
    </citation>
    <scope>NUCLEOTIDE SEQUENCE [LARGE SCALE GENOMIC DNA]</scope>
    <source>
        <strain evidence="2">DSM 23317</strain>
    </source>
</reference>
<keyword evidence="2" id="KW-1185">Reference proteome</keyword>
<dbReference type="OrthoDB" id="5810146at2"/>
<gene>
    <name evidence="1" type="ORF">SAMN04488540_11377</name>
</gene>
<dbReference type="PANTHER" id="PTHR38811:SF1">
    <property type="entry name" value="UPF0284 PROTEIN SLL1500"/>
    <property type="match status" value="1"/>
</dbReference>
<dbReference type="Proteomes" id="UP000199527">
    <property type="component" value="Unassembled WGS sequence"/>
</dbReference>
<accession>A0A1G8WIX4</accession>
<evidence type="ECO:0000313" key="2">
    <source>
        <dbReference type="Proteomes" id="UP000199527"/>
    </source>
</evidence>
<proteinExistence type="predicted"/>
<name>A0A1G8WIX4_9GAMM</name>
<dbReference type="EMBL" id="FNEM01000013">
    <property type="protein sequence ID" value="SDJ78066.1"/>
    <property type="molecule type" value="Genomic_DNA"/>
</dbReference>
<dbReference type="RefSeq" id="WP_090366588.1">
    <property type="nucleotide sequence ID" value="NZ_FNEM01000013.1"/>
</dbReference>
<keyword evidence="1" id="KW-0808">Transferase</keyword>
<keyword evidence="1" id="KW-0328">Glycosyltransferase</keyword>
<sequence>MTYPKPTIAFNILNGAATQLPQLHQLSDAGAGQNLMHLTPTRDSELIANGIALTPFPSPPRPTPLTAKGLLDNGGISPAVLTRGMLNRLHQAGHAIEFRSYNFQVQSPQPGCSDWFSHCQHHGGLQVDTGVLIQEQLLPELTAQAERGCISILAECGVGGTTFSTLWLRLLTGLTLSPAGSTKDADKLAQKSRLLAQLEQEYRRLHGQFDVEALLASPQFHDQIQRALFGLLCHWPASLPVPHLAGGMMFVAPLIAAARVRPDLGGRVDTTRWVMAADGQSVLSHLPQDWRLGLHQTDFGLSGLECLQRYEQGLVVEGCGLGGVLVLAEELGLDADDIITTLEQACTRHQSQFQ</sequence>